<gene>
    <name evidence="3" type="ORF">DQL93_02430</name>
    <name evidence="4" type="ORF">LOB85_04530</name>
</gene>
<evidence type="ECO:0000259" key="2">
    <source>
        <dbReference type="Pfam" id="PF02302"/>
    </source>
</evidence>
<keyword evidence="1" id="KW-0808">Transferase</keyword>
<organism evidence="3">
    <name type="scientific">Lactobacillus delbrueckii subsp. lactis</name>
    <dbReference type="NCBI Taxonomy" id="29397"/>
    <lineage>
        <taxon>Bacteria</taxon>
        <taxon>Bacillati</taxon>
        <taxon>Bacillota</taxon>
        <taxon>Bacilli</taxon>
        <taxon>Lactobacillales</taxon>
        <taxon>Lactobacillaceae</taxon>
        <taxon>Lactobacillus</taxon>
    </lineage>
</organism>
<evidence type="ECO:0000313" key="3">
    <source>
        <dbReference type="EMBL" id="AZA15569.1"/>
    </source>
</evidence>
<evidence type="ECO:0000256" key="1">
    <source>
        <dbReference type="ARBA" id="ARBA00022679"/>
    </source>
</evidence>
<sequence length="104" mass="11431">MARQIKLLAACGAGVNSSHQIKDAVEAEMKARGHNVKCDAVMIKDVNEDLLNDYDAYLTIAKTDLAFTPKIPVVEAGPILYRIPAMAQPVYDEVEKICKKIEAE</sequence>
<dbReference type="Gene3D" id="3.40.50.2300">
    <property type="match status" value="1"/>
</dbReference>
<dbReference type="GO" id="GO:0009401">
    <property type="term" value="P:phosphoenolpyruvate-dependent sugar phosphotransferase system"/>
    <property type="evidence" value="ECO:0007669"/>
    <property type="project" value="InterPro"/>
</dbReference>
<dbReference type="InterPro" id="IPR003501">
    <property type="entry name" value="PTS_EIIB_2/3"/>
</dbReference>
<evidence type="ECO:0000313" key="4">
    <source>
        <dbReference type="EMBL" id="MCD5563414.1"/>
    </source>
</evidence>
<feature type="domain" description="Phosphotransferase system EIIB component type 2/3" evidence="2">
    <location>
        <begin position="6"/>
        <end position="73"/>
    </location>
</feature>
<dbReference type="EMBL" id="CP031023">
    <property type="protein sequence ID" value="AZA15569.1"/>
    <property type="molecule type" value="Genomic_DNA"/>
</dbReference>
<name>A0A061CED4_LACDL</name>
<evidence type="ECO:0000313" key="5">
    <source>
        <dbReference type="Proteomes" id="UP001200334"/>
    </source>
</evidence>
<reference evidence="3" key="1">
    <citation type="submission" date="2018-07" db="EMBL/GenBank/DDBJ databases">
        <authorList>
            <person name="Somerville V."/>
        </authorList>
    </citation>
    <scope>NUCLEOTIDE SEQUENCE</scope>
    <source>
        <strain evidence="3">NWC_2_2</strain>
    </source>
</reference>
<dbReference type="EMBL" id="JAJNUY010000014">
    <property type="protein sequence ID" value="MCD5563414.1"/>
    <property type="molecule type" value="Genomic_DNA"/>
</dbReference>
<dbReference type="GO" id="GO:0008982">
    <property type="term" value="F:protein-N(PI)-phosphohistidine-sugar phosphotransferase activity"/>
    <property type="evidence" value="ECO:0007669"/>
    <property type="project" value="InterPro"/>
</dbReference>
<accession>A0A061CED4</accession>
<proteinExistence type="predicted"/>
<protein>
    <submittedName>
        <fullName evidence="3">PTS fructose transporter subunit IIB</fullName>
    </submittedName>
</protein>
<dbReference type="RefSeq" id="WP_003611274.1">
    <property type="nucleotide sequence ID" value="NZ_CP046131.1"/>
</dbReference>
<dbReference type="Proteomes" id="UP001200334">
    <property type="component" value="Unassembled WGS sequence"/>
</dbReference>
<dbReference type="InterPro" id="IPR036095">
    <property type="entry name" value="PTS_EIIB-like_sf"/>
</dbReference>
<dbReference type="Pfam" id="PF02302">
    <property type="entry name" value="PTS_IIB"/>
    <property type="match status" value="1"/>
</dbReference>
<dbReference type="SUPFAM" id="SSF52794">
    <property type="entry name" value="PTS system IIB component-like"/>
    <property type="match status" value="1"/>
</dbReference>
<reference evidence="4 5" key="2">
    <citation type="submission" date="2021-12" db="EMBL/GenBank/DDBJ databases">
        <title>Antimicrobial susceptibility of Lactobacillus delbrueckii subsp. lactis obtained from milk products and other habitats.</title>
        <authorList>
            <person name="Shani N."/>
        </authorList>
    </citation>
    <scope>NUCLEOTIDE SEQUENCE [LARGE SCALE GENOMIC DNA]</scope>
    <source>
        <strain evidence="4 5">FAM 21755</strain>
    </source>
</reference>
<dbReference type="AlphaFoldDB" id="A0A061CED4"/>